<name>A0A345HM15_9ACTN</name>
<feature type="transmembrane region" description="Helical" evidence="10">
    <location>
        <begin position="302"/>
        <end position="319"/>
    </location>
</feature>
<dbReference type="Proteomes" id="UP000253868">
    <property type="component" value="Chromosome"/>
</dbReference>
<keyword evidence="5 10" id="KW-0812">Transmembrane</keyword>
<keyword evidence="8" id="KW-0046">Antibiotic resistance</keyword>
<feature type="transmembrane region" description="Helical" evidence="10">
    <location>
        <begin position="407"/>
        <end position="429"/>
    </location>
</feature>
<evidence type="ECO:0000256" key="10">
    <source>
        <dbReference type="SAM" id="Phobius"/>
    </source>
</evidence>
<dbReference type="InterPro" id="IPR036259">
    <property type="entry name" value="MFS_trans_sf"/>
</dbReference>
<sequence length="520" mass="53962">MHELSNRRKTLVLAICCLSLLIVSLDNTILNVALPSMQRELHASVSGLQWTIDAYTLVLASLLMLSGSTADRIGRRRVFQTGLVLFTLGSALCSIAPNLESLVAFRMVQAIGGSMLNPVAMSIITNTFTGPRERARAIGVWGAVVGISMAAGPLIGGLLVDSVGWRSIFWINLPIGAVALLLTWRYVPESRAPKPRRPDPVGQLLVIGVLGALTYAIIEAPSAGWTSPLIVSFAAVSALSLAGLVLYEPRRAEPLIDLRFFRSAPFSGATVIAVCAFAALGGFLFLNTLYLQNVRGFSALHAGLYMLPMAAMTFFCAPLSGRLIGSRGPRLPLLIAGAGMTASGLLFAVFDAERTTALLFTGYVLFGIGFGMVNAPITNTAVSGMPRSQAGVAAAVASTSRQIGQTLGVAVIGAVLAGGLAGAAGSAAYGHGFADVSRAAWWIITACGACVLLVGLLTSGSWARGTALRTAERLEPAAVGAGPRATEDRPAEDRPTEGRSGAAQTRAAASDADRDPGAGS</sequence>
<feature type="transmembrane region" description="Helical" evidence="10">
    <location>
        <begin position="224"/>
        <end position="247"/>
    </location>
</feature>
<feature type="transmembrane region" description="Helical" evidence="10">
    <location>
        <begin position="200"/>
        <end position="218"/>
    </location>
</feature>
<keyword evidence="7 10" id="KW-0472">Membrane</keyword>
<dbReference type="Gene3D" id="1.20.1720.10">
    <property type="entry name" value="Multidrug resistance protein D"/>
    <property type="match status" value="1"/>
</dbReference>
<accession>A0A345HM15</accession>
<feature type="transmembrane region" description="Helical" evidence="10">
    <location>
        <begin position="78"/>
        <end position="97"/>
    </location>
</feature>
<evidence type="ECO:0000313" key="13">
    <source>
        <dbReference type="Proteomes" id="UP000253868"/>
    </source>
</evidence>
<feature type="transmembrane region" description="Helical" evidence="10">
    <location>
        <begin position="49"/>
        <end position="66"/>
    </location>
</feature>
<gene>
    <name evidence="12" type="ORF">DVK44_08560</name>
</gene>
<feature type="compositionally biased region" description="Basic and acidic residues" evidence="9">
    <location>
        <begin position="511"/>
        <end position="520"/>
    </location>
</feature>
<feature type="region of interest" description="Disordered" evidence="9">
    <location>
        <begin position="474"/>
        <end position="520"/>
    </location>
</feature>
<feature type="transmembrane region" description="Helical" evidence="10">
    <location>
        <begin position="356"/>
        <end position="377"/>
    </location>
</feature>
<feature type="transmembrane region" description="Helical" evidence="10">
    <location>
        <begin position="137"/>
        <end position="156"/>
    </location>
</feature>
<dbReference type="InterPro" id="IPR020846">
    <property type="entry name" value="MFS_dom"/>
</dbReference>
<dbReference type="InterPro" id="IPR004638">
    <property type="entry name" value="EmrB-like"/>
</dbReference>
<dbReference type="Pfam" id="PF07690">
    <property type="entry name" value="MFS_1"/>
    <property type="match status" value="1"/>
</dbReference>
<proteinExistence type="inferred from homology"/>
<dbReference type="KEGG" id="spad:DVK44_08560"/>
<feature type="compositionally biased region" description="Basic and acidic residues" evidence="9">
    <location>
        <begin position="485"/>
        <end position="497"/>
    </location>
</feature>
<evidence type="ECO:0000313" key="12">
    <source>
        <dbReference type="EMBL" id="AXG77739.1"/>
    </source>
</evidence>
<dbReference type="AlphaFoldDB" id="A0A345HM15"/>
<dbReference type="EMBL" id="CP031194">
    <property type="protein sequence ID" value="AXG77739.1"/>
    <property type="molecule type" value="Genomic_DNA"/>
</dbReference>
<evidence type="ECO:0000256" key="3">
    <source>
        <dbReference type="ARBA" id="ARBA00022448"/>
    </source>
</evidence>
<evidence type="ECO:0000259" key="11">
    <source>
        <dbReference type="PROSITE" id="PS50850"/>
    </source>
</evidence>
<keyword evidence="6 10" id="KW-1133">Transmembrane helix</keyword>
<dbReference type="GO" id="GO:0022857">
    <property type="term" value="F:transmembrane transporter activity"/>
    <property type="evidence" value="ECO:0007669"/>
    <property type="project" value="InterPro"/>
</dbReference>
<dbReference type="GO" id="GO:0046677">
    <property type="term" value="P:response to antibiotic"/>
    <property type="evidence" value="ECO:0007669"/>
    <property type="project" value="UniProtKB-KW"/>
</dbReference>
<feature type="transmembrane region" description="Helical" evidence="10">
    <location>
        <begin position="168"/>
        <end position="188"/>
    </location>
</feature>
<dbReference type="InterPro" id="IPR011701">
    <property type="entry name" value="MFS"/>
</dbReference>
<feature type="transmembrane region" description="Helical" evidence="10">
    <location>
        <begin position="268"/>
        <end position="290"/>
    </location>
</feature>
<dbReference type="PANTHER" id="PTHR42718:SF9">
    <property type="entry name" value="MAJOR FACILITATOR SUPERFAMILY MULTIDRUG TRANSPORTER MFSC"/>
    <property type="match status" value="1"/>
</dbReference>
<comment type="similarity">
    <text evidence="2">Belongs to the major facilitator superfamily. EmrB family.</text>
</comment>
<feature type="transmembrane region" description="Helical" evidence="10">
    <location>
        <begin position="103"/>
        <end position="125"/>
    </location>
</feature>
<evidence type="ECO:0000256" key="2">
    <source>
        <dbReference type="ARBA" id="ARBA00008537"/>
    </source>
</evidence>
<dbReference type="GO" id="GO:0005886">
    <property type="term" value="C:plasma membrane"/>
    <property type="evidence" value="ECO:0007669"/>
    <property type="project" value="UniProtKB-SubCell"/>
</dbReference>
<comment type="subcellular location">
    <subcellularLocation>
        <location evidence="1">Cell membrane</location>
        <topology evidence="1">Multi-pass membrane protein</topology>
    </subcellularLocation>
</comment>
<dbReference type="PANTHER" id="PTHR42718">
    <property type="entry name" value="MAJOR FACILITATOR SUPERFAMILY MULTIDRUG TRANSPORTER MFSC"/>
    <property type="match status" value="1"/>
</dbReference>
<keyword evidence="3" id="KW-0813">Transport</keyword>
<evidence type="ECO:0000256" key="1">
    <source>
        <dbReference type="ARBA" id="ARBA00004651"/>
    </source>
</evidence>
<keyword evidence="4" id="KW-1003">Cell membrane</keyword>
<evidence type="ECO:0000256" key="9">
    <source>
        <dbReference type="SAM" id="MobiDB-lite"/>
    </source>
</evidence>
<dbReference type="CDD" id="cd17321">
    <property type="entry name" value="MFS_MMR_MDR_like"/>
    <property type="match status" value="1"/>
</dbReference>
<dbReference type="PROSITE" id="PS50850">
    <property type="entry name" value="MFS"/>
    <property type="match status" value="1"/>
</dbReference>
<feature type="transmembrane region" description="Helical" evidence="10">
    <location>
        <begin position="331"/>
        <end position="350"/>
    </location>
</feature>
<dbReference type="PRINTS" id="PR01036">
    <property type="entry name" value="TCRTETB"/>
</dbReference>
<evidence type="ECO:0000256" key="6">
    <source>
        <dbReference type="ARBA" id="ARBA00022989"/>
    </source>
</evidence>
<dbReference type="SUPFAM" id="SSF103473">
    <property type="entry name" value="MFS general substrate transporter"/>
    <property type="match status" value="1"/>
</dbReference>
<evidence type="ECO:0000256" key="7">
    <source>
        <dbReference type="ARBA" id="ARBA00023136"/>
    </source>
</evidence>
<dbReference type="Gene3D" id="1.20.1250.20">
    <property type="entry name" value="MFS general substrate transporter like domains"/>
    <property type="match status" value="1"/>
</dbReference>
<protein>
    <submittedName>
        <fullName evidence="12">MFS transporter</fullName>
    </submittedName>
</protein>
<dbReference type="OrthoDB" id="9781469at2"/>
<organism evidence="12 13">
    <name type="scientific">Streptomyces paludis</name>
    <dbReference type="NCBI Taxonomy" id="2282738"/>
    <lineage>
        <taxon>Bacteria</taxon>
        <taxon>Bacillati</taxon>
        <taxon>Actinomycetota</taxon>
        <taxon>Actinomycetes</taxon>
        <taxon>Kitasatosporales</taxon>
        <taxon>Streptomycetaceae</taxon>
        <taxon>Streptomyces</taxon>
    </lineage>
</organism>
<feature type="transmembrane region" description="Helical" evidence="10">
    <location>
        <begin position="441"/>
        <end position="463"/>
    </location>
</feature>
<dbReference type="NCBIfam" id="TIGR00711">
    <property type="entry name" value="efflux_EmrB"/>
    <property type="match status" value="1"/>
</dbReference>
<keyword evidence="13" id="KW-1185">Reference proteome</keyword>
<feature type="domain" description="Major facilitator superfamily (MFS) profile" evidence="11">
    <location>
        <begin position="12"/>
        <end position="463"/>
    </location>
</feature>
<feature type="compositionally biased region" description="Low complexity" evidence="9">
    <location>
        <begin position="499"/>
        <end position="510"/>
    </location>
</feature>
<evidence type="ECO:0000256" key="4">
    <source>
        <dbReference type="ARBA" id="ARBA00022475"/>
    </source>
</evidence>
<reference evidence="13" key="1">
    <citation type="submission" date="2018-07" db="EMBL/GenBank/DDBJ databases">
        <authorList>
            <person name="Zhao J."/>
        </authorList>
    </citation>
    <scope>NUCLEOTIDE SEQUENCE [LARGE SCALE GENOMIC DNA]</scope>
    <source>
        <strain evidence="13">GSSD-12</strain>
    </source>
</reference>
<dbReference type="RefSeq" id="WP_114659106.1">
    <property type="nucleotide sequence ID" value="NZ_CP031194.1"/>
</dbReference>
<evidence type="ECO:0000256" key="8">
    <source>
        <dbReference type="ARBA" id="ARBA00023251"/>
    </source>
</evidence>
<evidence type="ECO:0000256" key="5">
    <source>
        <dbReference type="ARBA" id="ARBA00022692"/>
    </source>
</evidence>